<proteinExistence type="predicted"/>
<protein>
    <submittedName>
        <fullName evidence="1">Uncharacterized protein</fullName>
    </submittedName>
</protein>
<reference evidence="1" key="1">
    <citation type="submission" date="2021-05" db="EMBL/GenBank/DDBJ databases">
        <authorList>
            <person name="Alioto T."/>
            <person name="Alioto T."/>
            <person name="Gomez Garrido J."/>
        </authorList>
    </citation>
    <scope>NUCLEOTIDE SEQUENCE</scope>
</reference>
<dbReference type="EMBL" id="HBUF01562824">
    <property type="protein sequence ID" value="CAG6763165.1"/>
    <property type="molecule type" value="Transcribed_RNA"/>
</dbReference>
<sequence length="105" mass="12496">MLSPLKIDCFITLINSTYLKYLVKSAGPYYYFSLLRQIHRCSRTFLTPCIISKKGGCVSQIRAHLPFWAKKYRKTSKFCIKLFFDLEVKIVTFLSYFFNKEFPRK</sequence>
<name>A0A8D9ADK3_9HEMI</name>
<dbReference type="AlphaFoldDB" id="A0A8D9ADK3"/>
<evidence type="ECO:0000313" key="1">
    <source>
        <dbReference type="EMBL" id="CAG6763165.1"/>
    </source>
</evidence>
<organism evidence="1">
    <name type="scientific">Cacopsylla melanoneura</name>
    <dbReference type="NCBI Taxonomy" id="428564"/>
    <lineage>
        <taxon>Eukaryota</taxon>
        <taxon>Metazoa</taxon>
        <taxon>Ecdysozoa</taxon>
        <taxon>Arthropoda</taxon>
        <taxon>Hexapoda</taxon>
        <taxon>Insecta</taxon>
        <taxon>Pterygota</taxon>
        <taxon>Neoptera</taxon>
        <taxon>Paraneoptera</taxon>
        <taxon>Hemiptera</taxon>
        <taxon>Sternorrhyncha</taxon>
        <taxon>Psylloidea</taxon>
        <taxon>Psyllidae</taxon>
        <taxon>Psyllinae</taxon>
        <taxon>Cacopsylla</taxon>
    </lineage>
</organism>
<accession>A0A8D9ADK3</accession>